<accession>A0AAN8Q386</accession>
<comment type="similarity">
    <text evidence="1">Belongs to the RRF family.</text>
</comment>
<organism evidence="6 7">
    <name type="scientific">Patella caerulea</name>
    <name type="common">Rayed Mediterranean limpet</name>
    <dbReference type="NCBI Taxonomy" id="87958"/>
    <lineage>
        <taxon>Eukaryota</taxon>
        <taxon>Metazoa</taxon>
        <taxon>Spiralia</taxon>
        <taxon>Lophotrochozoa</taxon>
        <taxon>Mollusca</taxon>
        <taxon>Gastropoda</taxon>
        <taxon>Patellogastropoda</taxon>
        <taxon>Patelloidea</taxon>
        <taxon>Patellidae</taxon>
        <taxon>Patella</taxon>
    </lineage>
</organism>
<dbReference type="InterPro" id="IPR023584">
    <property type="entry name" value="Ribosome_recyc_fac_dom"/>
</dbReference>
<dbReference type="Gene3D" id="3.30.1360.40">
    <property type="match status" value="1"/>
</dbReference>
<dbReference type="SUPFAM" id="SSF55194">
    <property type="entry name" value="Ribosome recycling factor, RRF"/>
    <property type="match status" value="1"/>
</dbReference>
<dbReference type="InterPro" id="IPR036191">
    <property type="entry name" value="RRF_sf"/>
</dbReference>
<comment type="caution">
    <text evidence="6">The sequence shown here is derived from an EMBL/GenBank/DDBJ whole genome shotgun (WGS) entry which is preliminary data.</text>
</comment>
<dbReference type="PANTHER" id="PTHR20982:SF3">
    <property type="entry name" value="MITOCHONDRIAL RIBOSOME RECYCLING FACTOR PSEUDO 1"/>
    <property type="match status" value="1"/>
</dbReference>
<evidence type="ECO:0000259" key="5">
    <source>
        <dbReference type="Pfam" id="PF01765"/>
    </source>
</evidence>
<name>A0AAN8Q386_PATCE</name>
<evidence type="ECO:0000313" key="7">
    <source>
        <dbReference type="Proteomes" id="UP001347796"/>
    </source>
</evidence>
<keyword evidence="3" id="KW-0648">Protein biosynthesis</keyword>
<sequence length="269" mass="30297">MIEILQMAATTFRSIAPILSGLRKLRCVKSIRFNHLLARCTAPSLYYTPSTISIRDYATKKAKKEKAAGKVAKKKVVELSEADIEGVLDKQKLENDMRSVLEELRDQFIHQLTLRTNPGVFEGLVVETPDGKFPLNHIAQIVLKNPSLLLINLSSAPQYISAAEEAIRKSGLNVNPQIDSTTIFIPLPKVTKEHRENLAHNAKTLAEKSKVKLRDVHGKYVRKIRSCKDSHSEDLIHDLQEMVLDMMHSHTQQIDALVHAKKKDLLGEK</sequence>
<dbReference type="InterPro" id="IPR002661">
    <property type="entry name" value="Ribosome_recyc_fac"/>
</dbReference>
<dbReference type="FunFam" id="3.30.1360.40:FF:000001">
    <property type="entry name" value="Ribosome-recycling factor"/>
    <property type="match status" value="1"/>
</dbReference>
<evidence type="ECO:0000256" key="3">
    <source>
        <dbReference type="ARBA" id="ARBA00022917"/>
    </source>
</evidence>
<dbReference type="PANTHER" id="PTHR20982">
    <property type="entry name" value="RIBOSOME RECYCLING FACTOR"/>
    <property type="match status" value="1"/>
</dbReference>
<evidence type="ECO:0000256" key="2">
    <source>
        <dbReference type="ARBA" id="ARBA00020581"/>
    </source>
</evidence>
<evidence type="ECO:0000313" key="6">
    <source>
        <dbReference type="EMBL" id="KAK6195852.1"/>
    </source>
</evidence>
<evidence type="ECO:0000256" key="1">
    <source>
        <dbReference type="ARBA" id="ARBA00005912"/>
    </source>
</evidence>
<gene>
    <name evidence="6" type="ORF">SNE40_001195</name>
</gene>
<dbReference type="GO" id="GO:0043023">
    <property type="term" value="F:ribosomal large subunit binding"/>
    <property type="evidence" value="ECO:0007669"/>
    <property type="project" value="TreeGrafter"/>
</dbReference>
<dbReference type="AlphaFoldDB" id="A0AAN8Q386"/>
<keyword evidence="7" id="KW-1185">Reference proteome</keyword>
<dbReference type="Gene3D" id="1.10.132.20">
    <property type="entry name" value="Ribosome-recycling factor"/>
    <property type="match status" value="1"/>
</dbReference>
<feature type="domain" description="Ribosome recycling factor" evidence="5">
    <location>
        <begin position="105"/>
        <end position="266"/>
    </location>
</feature>
<dbReference type="Proteomes" id="UP001347796">
    <property type="component" value="Unassembled WGS sequence"/>
</dbReference>
<dbReference type="GO" id="GO:0005739">
    <property type="term" value="C:mitochondrion"/>
    <property type="evidence" value="ECO:0007669"/>
    <property type="project" value="TreeGrafter"/>
</dbReference>
<reference evidence="6 7" key="1">
    <citation type="submission" date="2024-01" db="EMBL/GenBank/DDBJ databases">
        <title>The genome of the rayed Mediterranean limpet Patella caerulea (Linnaeus, 1758).</title>
        <authorList>
            <person name="Anh-Thu Weber A."/>
            <person name="Halstead-Nussloch G."/>
        </authorList>
    </citation>
    <scope>NUCLEOTIDE SEQUENCE [LARGE SCALE GENOMIC DNA]</scope>
    <source>
        <strain evidence="6">AATW-2023a</strain>
        <tissue evidence="6">Whole specimen</tissue>
    </source>
</reference>
<evidence type="ECO:0000256" key="4">
    <source>
        <dbReference type="ARBA" id="ARBA00033107"/>
    </source>
</evidence>
<protein>
    <recommendedName>
        <fullName evidence="2">Ribosome-recycling factor, mitochondrial</fullName>
    </recommendedName>
    <alternativeName>
        <fullName evidence="4">Ribosome-releasing factor, mitochondrial</fullName>
    </alternativeName>
</protein>
<dbReference type="EMBL" id="JAZGQO010000001">
    <property type="protein sequence ID" value="KAK6195852.1"/>
    <property type="molecule type" value="Genomic_DNA"/>
</dbReference>
<dbReference type="Pfam" id="PF01765">
    <property type="entry name" value="RRF"/>
    <property type="match status" value="1"/>
</dbReference>
<dbReference type="GO" id="GO:0006412">
    <property type="term" value="P:translation"/>
    <property type="evidence" value="ECO:0007669"/>
    <property type="project" value="UniProtKB-KW"/>
</dbReference>
<proteinExistence type="inferred from homology"/>